<name>A0A345DB77_9BURK</name>
<sequence>MAQHFLNSSKLRDLPFEEITNLTETEAHQYFADLRWGIPGHQICPECGLVTNHYWRRHRRHWRCRAKGCEREFSATLGTAFQNHKLPLKVILQAIFLYITNWKGCSAHDMLRFIDVSYRTAWLLLSKIRELFYKNRDNSLFNGVAHVDGAYFGGKRRDANKRGVKFKDKIEGVQSAVYSTYGAAPSGRQRRAKHLLPGGKANAKRKLKRRVVLVVRELSSDVGKGASRTRVTIAHREHESDVIPFLRAHVQTGATIMSDENAAYNQLSTLYTHKTVQHAIEYQADDGTNNNQAESFNSRMRRAEYGIYHGFRPTYLMIYACETAWQEDNRRKTLRERFTQIFKLLAISGLSEFFRGYWQGNRLPEELLNK</sequence>
<evidence type="ECO:0000313" key="2">
    <source>
        <dbReference type="EMBL" id="AXF85615.1"/>
    </source>
</evidence>
<dbReference type="Pfam" id="PF12760">
    <property type="entry name" value="Zn_ribbon_IS1595"/>
    <property type="match status" value="1"/>
</dbReference>
<keyword evidence="3" id="KW-1185">Reference proteome</keyword>
<dbReference type="AlphaFoldDB" id="A0A345DB77"/>
<accession>A0A345DB77</accession>
<dbReference type="Pfam" id="PF12762">
    <property type="entry name" value="DDE_Tnp_IS1595"/>
    <property type="match status" value="1"/>
</dbReference>
<organism evidence="2 3">
    <name type="scientific">Ephemeroptericola cinctiostellae</name>
    <dbReference type="NCBI Taxonomy" id="2268024"/>
    <lineage>
        <taxon>Bacteria</taxon>
        <taxon>Pseudomonadati</taxon>
        <taxon>Pseudomonadota</taxon>
        <taxon>Betaproteobacteria</taxon>
        <taxon>Burkholderiales</taxon>
        <taxon>Burkholderiaceae</taxon>
        <taxon>Ephemeroptericola</taxon>
    </lineage>
</organism>
<reference evidence="3" key="1">
    <citation type="submission" date="2018-07" db="EMBL/GenBank/DDBJ databases">
        <authorList>
            <person name="Kim H."/>
        </authorList>
    </citation>
    <scope>NUCLEOTIDE SEQUENCE [LARGE SCALE GENOMIC DNA]</scope>
    <source>
        <strain evidence="3">F02</strain>
    </source>
</reference>
<dbReference type="OrthoDB" id="5365332at2"/>
<dbReference type="SMART" id="SM01126">
    <property type="entry name" value="DDE_Tnp_IS1595"/>
    <property type="match status" value="1"/>
</dbReference>
<gene>
    <name evidence="2" type="ORF">DTO96_101346</name>
</gene>
<dbReference type="RefSeq" id="WP_114562792.1">
    <property type="nucleotide sequence ID" value="NZ_CP031124.1"/>
</dbReference>
<dbReference type="InterPro" id="IPR024445">
    <property type="entry name" value="Tnp_ISXO2-like"/>
</dbReference>
<evidence type="ECO:0000259" key="1">
    <source>
        <dbReference type="SMART" id="SM01126"/>
    </source>
</evidence>
<evidence type="ECO:0000313" key="3">
    <source>
        <dbReference type="Proteomes" id="UP000252182"/>
    </source>
</evidence>
<feature type="domain" description="ISXO2-like transposase" evidence="1">
    <location>
        <begin position="140"/>
        <end position="328"/>
    </location>
</feature>
<dbReference type="Proteomes" id="UP000252182">
    <property type="component" value="Chromosome"/>
</dbReference>
<dbReference type="NCBIfam" id="NF033547">
    <property type="entry name" value="transpos_IS1595"/>
    <property type="match status" value="1"/>
</dbReference>
<dbReference type="EMBL" id="CP031124">
    <property type="protein sequence ID" value="AXF85615.1"/>
    <property type="molecule type" value="Genomic_DNA"/>
</dbReference>
<protein>
    <recommendedName>
        <fullName evidence="1">ISXO2-like transposase domain-containing protein</fullName>
    </recommendedName>
</protein>
<dbReference type="KEGG" id="hyf:DTO96_101346"/>
<dbReference type="InterPro" id="IPR024442">
    <property type="entry name" value="Transposase_Zn_ribbon"/>
</dbReference>
<proteinExistence type="predicted"/>